<keyword evidence="1" id="KW-0472">Membrane</keyword>
<reference evidence="2" key="1">
    <citation type="submission" date="2023-07" db="EMBL/GenBank/DDBJ databases">
        <title>Chromosome-level genome assembly of Artemia franciscana.</title>
        <authorList>
            <person name="Jo E."/>
        </authorList>
    </citation>
    <scope>NUCLEOTIDE SEQUENCE</scope>
    <source>
        <tissue evidence="2">Whole body</tissue>
    </source>
</reference>
<name>A0AA88IF92_ARTSF</name>
<keyword evidence="3" id="KW-1185">Reference proteome</keyword>
<evidence type="ECO:0000313" key="3">
    <source>
        <dbReference type="Proteomes" id="UP001187531"/>
    </source>
</evidence>
<accession>A0AA88IF92</accession>
<evidence type="ECO:0000256" key="1">
    <source>
        <dbReference type="SAM" id="Phobius"/>
    </source>
</evidence>
<comment type="caution">
    <text evidence="2">The sequence shown here is derived from an EMBL/GenBank/DDBJ whole genome shotgun (WGS) entry which is preliminary data.</text>
</comment>
<proteinExistence type="predicted"/>
<keyword evidence="1" id="KW-1133">Transmembrane helix</keyword>
<sequence length="68" mass="7554">MNEISTSERLLLHILKASVPVTVHFPAELIVRSQFVGFGDDLLFPIILGSILVGFVFLVAELVDYICH</sequence>
<organism evidence="2 3">
    <name type="scientific">Artemia franciscana</name>
    <name type="common">Brine shrimp</name>
    <name type="synonym">Artemia sanfranciscana</name>
    <dbReference type="NCBI Taxonomy" id="6661"/>
    <lineage>
        <taxon>Eukaryota</taxon>
        <taxon>Metazoa</taxon>
        <taxon>Ecdysozoa</taxon>
        <taxon>Arthropoda</taxon>
        <taxon>Crustacea</taxon>
        <taxon>Branchiopoda</taxon>
        <taxon>Anostraca</taxon>
        <taxon>Artemiidae</taxon>
        <taxon>Artemia</taxon>
    </lineage>
</organism>
<dbReference type="Proteomes" id="UP001187531">
    <property type="component" value="Unassembled WGS sequence"/>
</dbReference>
<protein>
    <submittedName>
        <fullName evidence="2">Uncharacterized protein</fullName>
    </submittedName>
</protein>
<dbReference type="AlphaFoldDB" id="A0AA88IF92"/>
<dbReference type="EMBL" id="JAVRJZ010000008">
    <property type="protein sequence ID" value="KAK2719823.1"/>
    <property type="molecule type" value="Genomic_DNA"/>
</dbReference>
<feature type="transmembrane region" description="Helical" evidence="1">
    <location>
        <begin position="42"/>
        <end position="63"/>
    </location>
</feature>
<keyword evidence="1" id="KW-0812">Transmembrane</keyword>
<evidence type="ECO:0000313" key="2">
    <source>
        <dbReference type="EMBL" id="KAK2719822.1"/>
    </source>
</evidence>
<dbReference type="EMBL" id="JAVRJZ010000008">
    <property type="protein sequence ID" value="KAK2719822.1"/>
    <property type="molecule type" value="Genomic_DNA"/>
</dbReference>
<feature type="non-terminal residue" evidence="2">
    <location>
        <position position="68"/>
    </location>
</feature>
<gene>
    <name evidence="2" type="ORF">QYM36_005335</name>
</gene>